<comment type="caution">
    <text evidence="1">The sequence shown here is derived from an EMBL/GenBank/DDBJ whole genome shotgun (WGS) entry which is preliminary data.</text>
</comment>
<name>A0ABV4GM68_9BRAD</name>
<dbReference type="EMBL" id="JBGBZN010000002">
    <property type="protein sequence ID" value="MEY9473037.1"/>
    <property type="molecule type" value="Genomic_DNA"/>
</dbReference>
<evidence type="ECO:0000313" key="2">
    <source>
        <dbReference type="Proteomes" id="UP001565474"/>
    </source>
</evidence>
<organism evidence="1 2">
    <name type="scientific">Bradyrhizobium yuanmingense</name>
    <dbReference type="NCBI Taxonomy" id="108015"/>
    <lineage>
        <taxon>Bacteria</taxon>
        <taxon>Pseudomonadati</taxon>
        <taxon>Pseudomonadota</taxon>
        <taxon>Alphaproteobacteria</taxon>
        <taxon>Hyphomicrobiales</taxon>
        <taxon>Nitrobacteraceae</taxon>
        <taxon>Bradyrhizobium</taxon>
    </lineage>
</organism>
<dbReference type="RefSeq" id="WP_244431428.1">
    <property type="nucleotide sequence ID" value="NZ_JBGBYD010000002.1"/>
</dbReference>
<dbReference type="Proteomes" id="UP001565474">
    <property type="component" value="Unassembled WGS sequence"/>
</dbReference>
<proteinExistence type="predicted"/>
<protein>
    <submittedName>
        <fullName evidence="1">Uncharacterized protein</fullName>
    </submittedName>
</protein>
<gene>
    <name evidence="1" type="ORF">ABH992_005436</name>
</gene>
<accession>A0ABV4GM68</accession>
<sequence>MIERSAAGAPVDSGQELELRRMEWFISLGFKALFAVAGDSEIAAAEKRFGSHLDELIHLPAEALTPRTSEETELVSLGQHGS</sequence>
<evidence type="ECO:0000313" key="1">
    <source>
        <dbReference type="EMBL" id="MEY9473037.1"/>
    </source>
</evidence>
<reference evidence="1 2" key="1">
    <citation type="submission" date="2024-07" db="EMBL/GenBank/DDBJ databases">
        <title>Genomic Encyclopedia of Type Strains, Phase V (KMG-V): Genome sequencing to study the core and pangenomes of soil and plant-associated prokaryotes.</title>
        <authorList>
            <person name="Whitman W."/>
        </authorList>
    </citation>
    <scope>NUCLEOTIDE SEQUENCE [LARGE SCALE GENOMIC DNA]</scope>
    <source>
        <strain evidence="1 2">USDA 222</strain>
    </source>
</reference>
<keyword evidence="2" id="KW-1185">Reference proteome</keyword>